<dbReference type="InterPro" id="IPR000994">
    <property type="entry name" value="Pept_M24"/>
</dbReference>
<feature type="domain" description="Creatinase N-terminal" evidence="2">
    <location>
        <begin position="22"/>
        <end position="155"/>
    </location>
</feature>
<reference evidence="3 4" key="2">
    <citation type="submission" date="2018-07" db="EMBL/GenBank/DDBJ databases">
        <title>Diversity of Mesorhizobium strains in Brazil.</title>
        <authorList>
            <person name="Helene L.C.F."/>
            <person name="Dall'Agnol R."/>
            <person name="Delamuta J.R.M."/>
            <person name="Hungria M."/>
        </authorList>
    </citation>
    <scope>NUCLEOTIDE SEQUENCE [LARGE SCALE GENOMIC DNA]</scope>
    <source>
        <strain evidence="3 4">CNPSo 3140</strain>
    </source>
</reference>
<keyword evidence="3" id="KW-0031">Aminopeptidase</keyword>
<dbReference type="PANTHER" id="PTHR46112">
    <property type="entry name" value="AMINOPEPTIDASE"/>
    <property type="match status" value="1"/>
</dbReference>
<dbReference type="Gene3D" id="3.90.230.10">
    <property type="entry name" value="Creatinase/methionine aminopeptidase superfamily"/>
    <property type="match status" value="1"/>
</dbReference>
<dbReference type="EMBL" id="QMBQ01000016">
    <property type="protein sequence ID" value="RAZ71148.1"/>
    <property type="molecule type" value="Genomic_DNA"/>
</dbReference>
<dbReference type="OrthoDB" id="8056467at2"/>
<name>A0A330GFG2_9HYPH</name>
<dbReference type="InterPro" id="IPR000587">
    <property type="entry name" value="Creatinase_N"/>
</dbReference>
<evidence type="ECO:0000313" key="3">
    <source>
        <dbReference type="EMBL" id="RAZ71148.1"/>
    </source>
</evidence>
<evidence type="ECO:0000259" key="2">
    <source>
        <dbReference type="Pfam" id="PF01321"/>
    </source>
</evidence>
<dbReference type="InterPro" id="IPR029149">
    <property type="entry name" value="Creatin/AminoP/Spt16_N"/>
</dbReference>
<organism evidence="3 4">
    <name type="scientific">Mesorhizobium atlanticum</name>
    <dbReference type="NCBI Taxonomy" id="2233532"/>
    <lineage>
        <taxon>Bacteria</taxon>
        <taxon>Pseudomonadati</taxon>
        <taxon>Pseudomonadota</taxon>
        <taxon>Alphaproteobacteria</taxon>
        <taxon>Hyphomicrobiales</taxon>
        <taxon>Phyllobacteriaceae</taxon>
        <taxon>Mesorhizobium</taxon>
    </lineage>
</organism>
<proteinExistence type="predicted"/>
<comment type="caution">
    <text evidence="3">The sequence shown here is derived from an EMBL/GenBank/DDBJ whole genome shotgun (WGS) entry which is preliminary data.</text>
</comment>
<keyword evidence="3" id="KW-0645">Protease</keyword>
<gene>
    <name evidence="3" type="ORF">DPM35_31650</name>
</gene>
<dbReference type="SUPFAM" id="SSF53092">
    <property type="entry name" value="Creatinase/prolidase N-terminal domain"/>
    <property type="match status" value="1"/>
</dbReference>
<sequence length="386" mass="41299">MTGHKPIPFTGSPFGKAEFETRQKNVLKKAGQAGLDALVVTAHGHLRYLSGYDGMGGYFMPFPLILVPGKPPTYVVREYEVVGVEAEGCIDDIVVYTEQQDFAKVCADVLRKSGLASKRVGFELGCWNLAPADVIALQAALPDMKVVDASRLVSSVMAVKNEPEIKAMREAMAMTDVAVQAFQQSIRAGITESEMAMAIHAAVSKAGGDEVALTSIGFGERTRLPHTKLTNHPLSENEPAMIEVGGRNQGYVGPIVRSALLGRHSEAETLHAISEEALEAAIDALKPGVTAGEVDAAARKVVERSVRPKSLNHRVGYQTGAPWAERGNISLEPGATDVLQVNTTVHMPMILFGEDGYLIGCSETVLVTPNGAEILSGTPHTLHRVR</sequence>
<dbReference type="GO" id="GO:0004177">
    <property type="term" value="F:aminopeptidase activity"/>
    <property type="evidence" value="ECO:0007669"/>
    <property type="project" value="UniProtKB-KW"/>
</dbReference>
<dbReference type="AlphaFoldDB" id="A0A330GFG2"/>
<dbReference type="Gene3D" id="3.40.350.10">
    <property type="entry name" value="Creatinase/prolidase N-terminal domain"/>
    <property type="match status" value="1"/>
</dbReference>
<dbReference type="Pfam" id="PF01321">
    <property type="entry name" value="Creatinase_N"/>
    <property type="match status" value="1"/>
</dbReference>
<dbReference type="CDD" id="cd01066">
    <property type="entry name" value="APP_MetAP"/>
    <property type="match status" value="1"/>
</dbReference>
<dbReference type="SUPFAM" id="SSF55920">
    <property type="entry name" value="Creatinase/aminopeptidase"/>
    <property type="match status" value="1"/>
</dbReference>
<dbReference type="InterPro" id="IPR036005">
    <property type="entry name" value="Creatinase/aminopeptidase-like"/>
</dbReference>
<keyword evidence="4" id="KW-1185">Reference proteome</keyword>
<dbReference type="InterPro" id="IPR050659">
    <property type="entry name" value="Peptidase_M24B"/>
</dbReference>
<accession>A0A330GFG2</accession>
<evidence type="ECO:0000259" key="1">
    <source>
        <dbReference type="Pfam" id="PF00557"/>
    </source>
</evidence>
<dbReference type="Proteomes" id="UP000251956">
    <property type="component" value="Unassembled WGS sequence"/>
</dbReference>
<evidence type="ECO:0000313" key="4">
    <source>
        <dbReference type="Proteomes" id="UP000251956"/>
    </source>
</evidence>
<reference evidence="4" key="1">
    <citation type="submission" date="2018-06" db="EMBL/GenBank/DDBJ databases">
        <authorList>
            <person name="Helene L.C."/>
            <person name="Dall'Agnol R."/>
            <person name="Delamuta J.R."/>
            <person name="Hungria M."/>
        </authorList>
    </citation>
    <scope>NUCLEOTIDE SEQUENCE [LARGE SCALE GENOMIC DNA]</scope>
    <source>
        <strain evidence="4">CNPSo 3140</strain>
    </source>
</reference>
<dbReference type="PANTHER" id="PTHR46112:SF2">
    <property type="entry name" value="XAA-PRO AMINOPEPTIDASE P-RELATED"/>
    <property type="match status" value="1"/>
</dbReference>
<keyword evidence="3" id="KW-0378">Hydrolase</keyword>
<dbReference type="RefSeq" id="WP_112131423.1">
    <property type="nucleotide sequence ID" value="NZ_QMBQ01000016.1"/>
</dbReference>
<feature type="domain" description="Peptidase M24" evidence="1">
    <location>
        <begin position="167"/>
        <end position="368"/>
    </location>
</feature>
<dbReference type="Pfam" id="PF00557">
    <property type="entry name" value="Peptidase_M24"/>
    <property type="match status" value="1"/>
</dbReference>
<protein>
    <submittedName>
        <fullName evidence="3">Aminopeptidase P family protein</fullName>
    </submittedName>
</protein>